<dbReference type="InterPro" id="IPR052788">
    <property type="entry name" value="RING-type_E3_ligase_ATL"/>
</dbReference>
<dbReference type="InterPro" id="IPR011016">
    <property type="entry name" value="Znf_RING-CH"/>
</dbReference>
<feature type="transmembrane region" description="Helical" evidence="5">
    <location>
        <begin position="20"/>
        <end position="40"/>
    </location>
</feature>
<keyword evidence="3" id="KW-0862">Zinc</keyword>
<protein>
    <recommendedName>
        <fullName evidence="6">RING-type domain-containing protein</fullName>
    </recommendedName>
</protein>
<keyword evidence="5" id="KW-1133">Transmembrane helix</keyword>
<dbReference type="SMART" id="SM00744">
    <property type="entry name" value="RINGv"/>
    <property type="match status" value="1"/>
</dbReference>
<keyword evidence="1" id="KW-0479">Metal-binding</keyword>
<feature type="domain" description="RING-type" evidence="6">
    <location>
        <begin position="86"/>
        <end position="125"/>
    </location>
</feature>
<dbReference type="GO" id="GO:0008270">
    <property type="term" value="F:zinc ion binding"/>
    <property type="evidence" value="ECO:0007669"/>
    <property type="project" value="UniProtKB-KW"/>
</dbReference>
<comment type="caution">
    <text evidence="7">The sequence shown here is derived from an EMBL/GenBank/DDBJ whole genome shotgun (WGS) entry which is preliminary data.</text>
</comment>
<dbReference type="CDD" id="cd16448">
    <property type="entry name" value="RING-H2"/>
    <property type="match status" value="1"/>
</dbReference>
<accession>A0A8X7WMM1</accession>
<dbReference type="Proteomes" id="UP000886595">
    <property type="component" value="Unassembled WGS sequence"/>
</dbReference>
<evidence type="ECO:0000259" key="6">
    <source>
        <dbReference type="PROSITE" id="PS50089"/>
    </source>
</evidence>
<evidence type="ECO:0000313" key="7">
    <source>
        <dbReference type="EMBL" id="KAG2332524.1"/>
    </source>
</evidence>
<dbReference type="EMBL" id="JAAMPC010000001">
    <property type="protein sequence ID" value="KAG2332524.1"/>
    <property type="molecule type" value="Genomic_DNA"/>
</dbReference>
<dbReference type="SMART" id="SM00184">
    <property type="entry name" value="RING"/>
    <property type="match status" value="1"/>
</dbReference>
<evidence type="ECO:0000256" key="5">
    <source>
        <dbReference type="SAM" id="Phobius"/>
    </source>
</evidence>
<dbReference type="Pfam" id="PF13639">
    <property type="entry name" value="zf-RING_2"/>
    <property type="match status" value="1"/>
</dbReference>
<dbReference type="PANTHER" id="PTHR45798:SF97">
    <property type="entry name" value="ALCOHOL-SENSITIVE RING FINGER PROTEIN 1"/>
    <property type="match status" value="1"/>
</dbReference>
<dbReference type="AlphaFoldDB" id="A0A8X7WMM1"/>
<dbReference type="PROSITE" id="PS50089">
    <property type="entry name" value="ZF_RING_2"/>
    <property type="match status" value="1"/>
</dbReference>
<dbReference type="SUPFAM" id="SSF57850">
    <property type="entry name" value="RING/U-box"/>
    <property type="match status" value="1"/>
</dbReference>
<dbReference type="PANTHER" id="PTHR45798">
    <property type="entry name" value="RING-H2 FINGER PROTEIN ATL61-RELATED-RELATED"/>
    <property type="match status" value="1"/>
</dbReference>
<dbReference type="InterPro" id="IPR013083">
    <property type="entry name" value="Znf_RING/FYVE/PHD"/>
</dbReference>
<reference evidence="7 8" key="1">
    <citation type="submission" date="2020-02" db="EMBL/GenBank/DDBJ databases">
        <authorList>
            <person name="Ma Q."/>
            <person name="Huang Y."/>
            <person name="Song X."/>
            <person name="Pei D."/>
        </authorList>
    </citation>
    <scope>NUCLEOTIDE SEQUENCE [LARGE SCALE GENOMIC DNA]</scope>
    <source>
        <strain evidence="7">Sxm20200214</strain>
        <tissue evidence="7">Leaf</tissue>
    </source>
</reference>
<keyword evidence="2 4" id="KW-0863">Zinc-finger</keyword>
<gene>
    <name evidence="7" type="ORF">Bca52824_003704</name>
</gene>
<dbReference type="OrthoDB" id="8062037at2759"/>
<evidence type="ECO:0000313" key="8">
    <source>
        <dbReference type="Proteomes" id="UP000886595"/>
    </source>
</evidence>
<proteinExistence type="predicted"/>
<keyword evidence="5" id="KW-0812">Transmembrane</keyword>
<keyword evidence="8" id="KW-1185">Reference proteome</keyword>
<evidence type="ECO:0000256" key="2">
    <source>
        <dbReference type="ARBA" id="ARBA00022771"/>
    </source>
</evidence>
<organism evidence="7 8">
    <name type="scientific">Brassica carinata</name>
    <name type="common">Ethiopian mustard</name>
    <name type="synonym">Abyssinian cabbage</name>
    <dbReference type="NCBI Taxonomy" id="52824"/>
    <lineage>
        <taxon>Eukaryota</taxon>
        <taxon>Viridiplantae</taxon>
        <taxon>Streptophyta</taxon>
        <taxon>Embryophyta</taxon>
        <taxon>Tracheophyta</taxon>
        <taxon>Spermatophyta</taxon>
        <taxon>Magnoliopsida</taxon>
        <taxon>eudicotyledons</taxon>
        <taxon>Gunneridae</taxon>
        <taxon>Pentapetalae</taxon>
        <taxon>rosids</taxon>
        <taxon>malvids</taxon>
        <taxon>Brassicales</taxon>
        <taxon>Brassicaceae</taxon>
        <taxon>Brassiceae</taxon>
        <taxon>Brassica</taxon>
    </lineage>
</organism>
<keyword evidence="5" id="KW-0472">Membrane</keyword>
<dbReference type="InterPro" id="IPR001841">
    <property type="entry name" value="Znf_RING"/>
</dbReference>
<dbReference type="Gene3D" id="3.30.40.10">
    <property type="entry name" value="Zinc/RING finger domain, C3HC4 (zinc finger)"/>
    <property type="match status" value="1"/>
</dbReference>
<name>A0A8X7WMM1_BRACI</name>
<evidence type="ECO:0000256" key="1">
    <source>
        <dbReference type="ARBA" id="ARBA00022723"/>
    </source>
</evidence>
<sequence>MAMSSPPYDNGSISFGNNFVVVLVYVPIIIGAVALLYWAIRFFDMYGTQSPVPDVSTGEIELGHQELHLVPVRRNNFPFAHGETECRICLEDFASDAILVNTPCRHAFHLHCLRKWIGNTCPICRRSLV</sequence>
<evidence type="ECO:0000256" key="4">
    <source>
        <dbReference type="PROSITE-ProRule" id="PRU00175"/>
    </source>
</evidence>
<evidence type="ECO:0000256" key="3">
    <source>
        <dbReference type="ARBA" id="ARBA00022833"/>
    </source>
</evidence>